<dbReference type="EMBL" id="BMXK01000015">
    <property type="protein sequence ID" value="GHD12939.1"/>
    <property type="molecule type" value="Genomic_DNA"/>
</dbReference>
<dbReference type="Gene3D" id="3.40.50.300">
    <property type="entry name" value="P-loop containing nucleotide triphosphate hydrolases"/>
    <property type="match status" value="1"/>
</dbReference>
<accession>A0ABQ3GL76</accession>
<keyword evidence="2" id="KW-1185">Reference proteome</keyword>
<comment type="caution">
    <text evidence="1">The sequence shown here is derived from an EMBL/GenBank/DDBJ whole genome shotgun (WGS) entry which is preliminary data.</text>
</comment>
<name>A0ABQ3GL76_9MICC</name>
<organism evidence="1 2">
    <name type="scientific">Zhihengliuella salsuginis</name>
    <dbReference type="NCBI Taxonomy" id="578222"/>
    <lineage>
        <taxon>Bacteria</taxon>
        <taxon>Bacillati</taxon>
        <taxon>Actinomycetota</taxon>
        <taxon>Actinomycetes</taxon>
        <taxon>Micrococcales</taxon>
        <taxon>Micrococcaceae</taxon>
        <taxon>Zhihengliuella</taxon>
    </lineage>
</organism>
<dbReference type="RefSeq" id="WP_229791183.1">
    <property type="nucleotide sequence ID" value="NZ_BMXK01000015.1"/>
</dbReference>
<protein>
    <submittedName>
        <fullName evidence="1">DUF1611 domain-containing protein</fullName>
    </submittedName>
</protein>
<dbReference type="InterPro" id="IPR027417">
    <property type="entry name" value="P-loop_NTPase"/>
</dbReference>
<proteinExistence type="predicted"/>
<evidence type="ECO:0000313" key="2">
    <source>
        <dbReference type="Proteomes" id="UP000642819"/>
    </source>
</evidence>
<gene>
    <name evidence="1" type="ORF">GCM10008096_28720</name>
</gene>
<reference evidence="2" key="1">
    <citation type="journal article" date="2019" name="Int. J. Syst. Evol. Microbiol.">
        <title>The Global Catalogue of Microorganisms (GCM) 10K type strain sequencing project: providing services to taxonomists for standard genome sequencing and annotation.</title>
        <authorList>
            <consortium name="The Broad Institute Genomics Platform"/>
            <consortium name="The Broad Institute Genome Sequencing Center for Infectious Disease"/>
            <person name="Wu L."/>
            <person name="Ma J."/>
        </authorList>
    </citation>
    <scope>NUCLEOTIDE SEQUENCE [LARGE SCALE GENOMIC DNA]</scope>
    <source>
        <strain evidence="2">KCTC 19466</strain>
    </source>
</reference>
<evidence type="ECO:0000313" key="1">
    <source>
        <dbReference type="EMBL" id="GHD12939.1"/>
    </source>
</evidence>
<dbReference type="SUPFAM" id="SSF52540">
    <property type="entry name" value="P-loop containing nucleoside triphosphate hydrolases"/>
    <property type="match status" value="1"/>
</dbReference>
<dbReference type="Proteomes" id="UP000642819">
    <property type="component" value="Unassembled WGS sequence"/>
</dbReference>
<sequence length="383" mass="39399">MTVIDTRYPAAATENPAGGVSAALEPGIHEQDLAAERLVAARAAYTTRFVAGQAAQQPFGYRLRSGGGVVPRAGDVVLARVLEIGQHKRLESPVSRKALLFPGQEILVAYGHRYAPDQFLAHVPSSLEPCDLVAGGGLASSVREAHARVDEATRIEPIGLLCDGDGVVTLRDRAPLQLVPAGTEVVGAPPVFAVLGSSMNSGKSTTAACLVNGLTNAGLTVSAGKVTGTGAGNDVNLFRDAGAARVIDFTDFGYPTTFQTDYAEVCRLLSSTVSVLAGDGPDAIVLEIADGIFQGETARLLRDPLFHRLVGSTLFAAQDALGALAGSRILRESGVDVAAISGVVTASPLAAAEAAGEVPERIIGTFDLCADETASGLLAECGR</sequence>